<dbReference type="InterPro" id="IPR014710">
    <property type="entry name" value="RmlC-like_jellyroll"/>
</dbReference>
<dbReference type="Proteomes" id="UP000236732">
    <property type="component" value="Unassembled WGS sequence"/>
</dbReference>
<evidence type="ECO:0000313" key="4">
    <source>
        <dbReference type="EMBL" id="SEG73711.1"/>
    </source>
</evidence>
<sequence length="205" mass="22037">MIRPMDPLDLVGASLLTPRIHGDHRGAFLEWFRKDELDHPMEVAQANCSISARGTLRGVHFSDVPPGQAKYVTCVSGSILDVVVDVRTGSPTFGRSVAVELDDRNRRALHLAEGLGHAFFALSESATVIYLCSTPYAPRREHGVHPLDPALGIDWPAGIEPILSEKDAAAPTLAEAAEQGLLPSYADCLAHYGSPAGQQVRPGRV</sequence>
<evidence type="ECO:0000256" key="1">
    <source>
        <dbReference type="ARBA" id="ARBA00010154"/>
    </source>
</evidence>
<protein>
    <submittedName>
        <fullName evidence="4">dTDP-4-dehydrorhamnose 3,5-epimerase</fullName>
    </submittedName>
</protein>
<dbReference type="SUPFAM" id="SSF51182">
    <property type="entry name" value="RmlC-like cupins"/>
    <property type="match status" value="1"/>
</dbReference>
<feature type="site" description="Participates in a stacking interaction with the thymidine ring of dTDP-4-oxo-6-deoxyglucose" evidence="3">
    <location>
        <position position="136"/>
    </location>
</feature>
<comment type="similarity">
    <text evidence="1">Belongs to the dTDP-4-dehydrorhamnose 3,5-epimerase family.</text>
</comment>
<dbReference type="InterPro" id="IPR000888">
    <property type="entry name" value="RmlC-like"/>
</dbReference>
<dbReference type="GO" id="GO:0000271">
    <property type="term" value="P:polysaccharide biosynthetic process"/>
    <property type="evidence" value="ECO:0007669"/>
    <property type="project" value="TreeGrafter"/>
</dbReference>
<gene>
    <name evidence="4" type="ORF">SAMN05444920_104106</name>
</gene>
<dbReference type="EMBL" id="FNVT01000004">
    <property type="protein sequence ID" value="SEG73711.1"/>
    <property type="molecule type" value="Genomic_DNA"/>
</dbReference>
<dbReference type="GO" id="GO:0005829">
    <property type="term" value="C:cytosol"/>
    <property type="evidence" value="ECO:0007669"/>
    <property type="project" value="TreeGrafter"/>
</dbReference>
<dbReference type="CDD" id="cd00438">
    <property type="entry name" value="cupin_RmlC"/>
    <property type="match status" value="1"/>
</dbReference>
<dbReference type="AlphaFoldDB" id="A0A1H6CL45"/>
<dbReference type="Pfam" id="PF00908">
    <property type="entry name" value="dTDP_sugar_isom"/>
    <property type="match status" value="1"/>
</dbReference>
<keyword evidence="5" id="KW-1185">Reference proteome</keyword>
<evidence type="ECO:0000313" key="5">
    <source>
        <dbReference type="Proteomes" id="UP000236732"/>
    </source>
</evidence>
<dbReference type="InterPro" id="IPR011051">
    <property type="entry name" value="RmlC_Cupin_sf"/>
</dbReference>
<proteinExistence type="inferred from homology"/>
<dbReference type="GO" id="GO:0008830">
    <property type="term" value="F:dTDP-4-dehydrorhamnose 3,5-epimerase activity"/>
    <property type="evidence" value="ECO:0007669"/>
    <property type="project" value="InterPro"/>
</dbReference>
<reference evidence="4 5" key="1">
    <citation type="submission" date="2016-10" db="EMBL/GenBank/DDBJ databases">
        <authorList>
            <person name="de Groot N.N."/>
        </authorList>
    </citation>
    <scope>NUCLEOTIDE SEQUENCE [LARGE SCALE GENOMIC DNA]</scope>
    <source>
        <strain evidence="4 5">CGMCC 4.7037</strain>
    </source>
</reference>
<dbReference type="PANTHER" id="PTHR21047">
    <property type="entry name" value="DTDP-6-DEOXY-D-GLUCOSE-3,5 EPIMERASE"/>
    <property type="match status" value="1"/>
</dbReference>
<organism evidence="4 5">
    <name type="scientific">Nonomuraea solani</name>
    <dbReference type="NCBI Taxonomy" id="1144553"/>
    <lineage>
        <taxon>Bacteria</taxon>
        <taxon>Bacillati</taxon>
        <taxon>Actinomycetota</taxon>
        <taxon>Actinomycetes</taxon>
        <taxon>Streptosporangiales</taxon>
        <taxon>Streptosporangiaceae</taxon>
        <taxon>Nonomuraea</taxon>
    </lineage>
</organism>
<dbReference type="Gene3D" id="2.60.120.10">
    <property type="entry name" value="Jelly Rolls"/>
    <property type="match status" value="1"/>
</dbReference>
<feature type="active site" description="Proton donor" evidence="2">
    <location>
        <position position="130"/>
    </location>
</feature>
<name>A0A1H6CL45_9ACTN</name>
<dbReference type="GO" id="GO:0019305">
    <property type="term" value="P:dTDP-rhamnose biosynthetic process"/>
    <property type="evidence" value="ECO:0007669"/>
    <property type="project" value="TreeGrafter"/>
</dbReference>
<dbReference type="PANTHER" id="PTHR21047:SF2">
    <property type="entry name" value="THYMIDINE DIPHOSPHO-4-KETO-RHAMNOSE 3,5-EPIMERASE"/>
    <property type="match status" value="1"/>
</dbReference>
<accession>A0A1H6CL45</accession>
<evidence type="ECO:0000256" key="3">
    <source>
        <dbReference type="PIRSR" id="PIRSR600888-3"/>
    </source>
</evidence>
<feature type="active site" description="Proton acceptor" evidence="2">
    <location>
        <position position="60"/>
    </location>
</feature>
<evidence type="ECO:0000256" key="2">
    <source>
        <dbReference type="PIRSR" id="PIRSR600888-1"/>
    </source>
</evidence>